<evidence type="ECO:0000313" key="3">
    <source>
        <dbReference type="Proteomes" id="UP000295517"/>
    </source>
</evidence>
<accession>A0AAX1EI47</accession>
<dbReference type="AlphaFoldDB" id="A0AAX1EI47"/>
<reference evidence="2 3" key="1">
    <citation type="submission" date="2019-03" db="EMBL/GenBank/DDBJ databases">
        <title>Diverse conjugative elements silence natural transformation in Legionella species.</title>
        <authorList>
            <person name="Durieux I."/>
            <person name="Ginevra C."/>
            <person name="Attaiech L."/>
            <person name="Picq K."/>
            <person name="Juan P.A."/>
            <person name="Jarraud S."/>
            <person name="Charpentier X."/>
        </authorList>
    </citation>
    <scope>NUCLEOTIDE SEQUENCE [LARGE SCALE GENOMIC DNA]</scope>
    <source>
        <strain evidence="2 3">HL-0427-4011</strain>
    </source>
</reference>
<feature type="transmembrane region" description="Helical" evidence="1">
    <location>
        <begin position="90"/>
        <end position="107"/>
    </location>
</feature>
<sequence length="108" mass="13006">MKKNYIRSSIIVLIQCILPIVVLLTITPWLIHTNTLSHIQDYLKASQPWFFLWHGLFYVVIFFTWPIIINCINQQQHQLTSDQIYKIRQSRWYLIAAFILIDLLMLWS</sequence>
<organism evidence="2 3">
    <name type="scientific">Legionella israelensis</name>
    <dbReference type="NCBI Taxonomy" id="454"/>
    <lineage>
        <taxon>Bacteria</taxon>
        <taxon>Pseudomonadati</taxon>
        <taxon>Pseudomonadota</taxon>
        <taxon>Gammaproteobacteria</taxon>
        <taxon>Legionellales</taxon>
        <taxon>Legionellaceae</taxon>
        <taxon>Legionella</taxon>
    </lineage>
</organism>
<feature type="transmembrane region" description="Helical" evidence="1">
    <location>
        <begin position="51"/>
        <end position="69"/>
    </location>
</feature>
<dbReference type="EMBL" id="CP038254">
    <property type="protein sequence ID" value="QBR84697.1"/>
    <property type="molecule type" value="Genomic_DNA"/>
</dbReference>
<evidence type="ECO:0000313" key="2">
    <source>
        <dbReference type="EMBL" id="QBR84697.1"/>
    </source>
</evidence>
<dbReference type="RefSeq" id="WP_135060883.1">
    <property type="nucleotide sequence ID" value="NZ_CP038254.1"/>
</dbReference>
<evidence type="ECO:0000256" key="1">
    <source>
        <dbReference type="SAM" id="Phobius"/>
    </source>
</evidence>
<keyword evidence="1" id="KW-0472">Membrane</keyword>
<feature type="transmembrane region" description="Helical" evidence="1">
    <location>
        <begin position="12"/>
        <end position="31"/>
    </location>
</feature>
<keyword evidence="1" id="KW-0812">Transmembrane</keyword>
<gene>
    <name evidence="2" type="ORF">E3983_10165</name>
</gene>
<protein>
    <submittedName>
        <fullName evidence="2">Uncharacterized protein</fullName>
    </submittedName>
</protein>
<name>A0AAX1EI47_9GAMM</name>
<proteinExistence type="predicted"/>
<keyword evidence="1" id="KW-1133">Transmembrane helix</keyword>
<dbReference type="Proteomes" id="UP000295517">
    <property type="component" value="Chromosome"/>
</dbReference>